<feature type="region of interest" description="Disordered" evidence="1">
    <location>
        <begin position="685"/>
        <end position="719"/>
    </location>
</feature>
<feature type="compositionally biased region" description="Acidic residues" evidence="1">
    <location>
        <begin position="433"/>
        <end position="448"/>
    </location>
</feature>
<reference evidence="3" key="1">
    <citation type="submission" date="2020-01" db="EMBL/GenBank/DDBJ databases">
        <title>Development of genomics and gene disruption for Polysphondylium violaceum indicates a role for the polyketide synthase stlB in stalk morphogenesis.</title>
        <authorList>
            <person name="Narita B."/>
            <person name="Kawabe Y."/>
            <person name="Kin K."/>
            <person name="Saito T."/>
            <person name="Gibbs R."/>
            <person name="Kuspa A."/>
            <person name="Muzny D."/>
            <person name="Queller D."/>
            <person name="Richards S."/>
            <person name="Strassman J."/>
            <person name="Sucgang R."/>
            <person name="Worley K."/>
            <person name="Schaap P."/>
        </authorList>
    </citation>
    <scope>NUCLEOTIDE SEQUENCE</scope>
    <source>
        <strain evidence="3">QSvi11</strain>
    </source>
</reference>
<dbReference type="PANTHER" id="PTHR24006">
    <property type="entry name" value="UBIQUITIN CARBOXYL-TERMINAL HYDROLASE"/>
    <property type="match status" value="1"/>
</dbReference>
<dbReference type="GO" id="GO:0000082">
    <property type="term" value="P:G1/S transition of mitotic cell cycle"/>
    <property type="evidence" value="ECO:0007669"/>
    <property type="project" value="TreeGrafter"/>
</dbReference>
<dbReference type="PROSITE" id="PS00972">
    <property type="entry name" value="USP_1"/>
    <property type="match status" value="1"/>
</dbReference>
<dbReference type="SUPFAM" id="SSF54001">
    <property type="entry name" value="Cysteine proteinases"/>
    <property type="match status" value="1"/>
</dbReference>
<dbReference type="GO" id="GO:0004843">
    <property type="term" value="F:cysteine-type deubiquitinase activity"/>
    <property type="evidence" value="ECO:0007669"/>
    <property type="project" value="InterPro"/>
</dbReference>
<comment type="caution">
    <text evidence="3">The sequence shown here is derived from an EMBL/GenBank/DDBJ whole genome shotgun (WGS) entry which is preliminary data.</text>
</comment>
<dbReference type="InterPro" id="IPR018200">
    <property type="entry name" value="USP_CS"/>
</dbReference>
<dbReference type="InterPro" id="IPR001394">
    <property type="entry name" value="Peptidase_C19_UCH"/>
</dbReference>
<dbReference type="AlphaFoldDB" id="A0A8J4PPB6"/>
<dbReference type="CDD" id="cd02257">
    <property type="entry name" value="Peptidase_C19"/>
    <property type="match status" value="1"/>
</dbReference>
<proteinExistence type="predicted"/>
<feature type="compositionally biased region" description="Low complexity" evidence="1">
    <location>
        <begin position="685"/>
        <end position="700"/>
    </location>
</feature>
<dbReference type="Proteomes" id="UP000695562">
    <property type="component" value="Unassembled WGS sequence"/>
</dbReference>
<feature type="compositionally biased region" description="Basic and acidic residues" evidence="1">
    <location>
        <begin position="701"/>
        <end position="719"/>
    </location>
</feature>
<feature type="region of interest" description="Disordered" evidence="1">
    <location>
        <begin position="630"/>
        <end position="662"/>
    </location>
</feature>
<dbReference type="InterPro" id="IPR028889">
    <property type="entry name" value="USP"/>
</dbReference>
<evidence type="ECO:0000313" key="3">
    <source>
        <dbReference type="EMBL" id="KAF2071740.1"/>
    </source>
</evidence>
<evidence type="ECO:0000313" key="4">
    <source>
        <dbReference type="Proteomes" id="UP000695562"/>
    </source>
</evidence>
<dbReference type="GO" id="GO:0005634">
    <property type="term" value="C:nucleus"/>
    <property type="evidence" value="ECO:0007669"/>
    <property type="project" value="TreeGrafter"/>
</dbReference>
<sequence>MNIGDTTTTTSTIEQQPTYNLFFDTPTENRDTKGFIFQHCTLTIESNNENKACLVIDPSPPSTTTTTASAAATAKEIIVLQNTIKNLTLVGKTIDVFFKDCNKLTITVDNMDPNGIDNIGKLFKKLCIYKKTNTLSGSGSILSATENTVIKGLYNIPYKPPSKPPPKPTTTTTTTTTTTPTTTTAAANSNGENDNNRLKIESKFNKSKDLPGFPTPTIKYSFTDFLTKKDIDIELKRKSPWDMSQQEKRIKYDSVDSNISAKQSERSISSRSTNTMPFPTPIKTRYGICNLGNSCYMSVVLQSMFGLTDLFRDIKNEKFKQYIPRDGVYNSVIKLYDKSNRFPKKKTSLLSSDIETGVDPSNFKDRVDKVCTYFQGFLQHDAHEFLVSLLDILEEELKNNITQMIKDEKVQLKIKDGKLQLSFNEKDKLNSDNESDENSSISDYDDENGASGSAIVNIKKASSTTTTSTSTSTSTTATTNCKDKEKEEKKQIKDFVEQICPITKHFKSTLINTFKCCNCHQISTSSEIFTDLSLDLPKSSDSQKKPTLSNLLETYFKEETIDRKCTHCRHTKSILTKHISKSSDVLAFHLKRFKMNSTSFLKNSVYILNSESIDIGSYMKPKYIEPIIDQSSDDSSISSSSSSSSIGSSISGNSSSSTSSIGSSNNIDIGDEILDFGMAYASASTTSETTTAIERNQQQQPKEKEEKEEKKSSKSQDDVEKPVIYSINTIVKHTGTLNSGHYVCYGNDKTSSKWTLYDDSDVKDVGQDQAINSNAYILFYTLKK</sequence>
<dbReference type="OrthoDB" id="21432at2759"/>
<gene>
    <name evidence="3" type="ORF">CYY_006945</name>
</gene>
<name>A0A8J4PPB6_9MYCE</name>
<evidence type="ECO:0000256" key="1">
    <source>
        <dbReference type="SAM" id="MobiDB-lite"/>
    </source>
</evidence>
<organism evidence="3 4">
    <name type="scientific">Polysphondylium violaceum</name>
    <dbReference type="NCBI Taxonomy" id="133409"/>
    <lineage>
        <taxon>Eukaryota</taxon>
        <taxon>Amoebozoa</taxon>
        <taxon>Evosea</taxon>
        <taxon>Eumycetozoa</taxon>
        <taxon>Dictyostelia</taxon>
        <taxon>Dictyosteliales</taxon>
        <taxon>Dictyosteliaceae</taxon>
        <taxon>Polysphondylium</taxon>
    </lineage>
</organism>
<accession>A0A8J4PPB6</accession>
<dbReference type="Gene3D" id="3.90.70.10">
    <property type="entry name" value="Cysteine proteinases"/>
    <property type="match status" value="1"/>
</dbReference>
<dbReference type="Pfam" id="PF00443">
    <property type="entry name" value="UCH"/>
    <property type="match status" value="1"/>
</dbReference>
<feature type="compositionally biased region" description="Low complexity" evidence="1">
    <location>
        <begin position="633"/>
        <end position="662"/>
    </location>
</feature>
<evidence type="ECO:0000259" key="2">
    <source>
        <dbReference type="PROSITE" id="PS50235"/>
    </source>
</evidence>
<dbReference type="InterPro" id="IPR050164">
    <property type="entry name" value="Peptidase_C19"/>
</dbReference>
<dbReference type="GO" id="GO:0005829">
    <property type="term" value="C:cytosol"/>
    <property type="evidence" value="ECO:0007669"/>
    <property type="project" value="TreeGrafter"/>
</dbReference>
<feature type="domain" description="USP" evidence="2">
    <location>
        <begin position="286"/>
        <end position="783"/>
    </location>
</feature>
<feature type="compositionally biased region" description="Pro residues" evidence="1">
    <location>
        <begin position="158"/>
        <end position="168"/>
    </location>
</feature>
<feature type="compositionally biased region" description="Low complexity" evidence="1">
    <location>
        <begin position="169"/>
        <end position="184"/>
    </location>
</feature>
<feature type="region of interest" description="Disordered" evidence="1">
    <location>
        <begin position="425"/>
        <end position="449"/>
    </location>
</feature>
<dbReference type="EMBL" id="AJWJ01000343">
    <property type="protein sequence ID" value="KAF2071740.1"/>
    <property type="molecule type" value="Genomic_DNA"/>
</dbReference>
<dbReference type="GO" id="GO:0016579">
    <property type="term" value="P:protein deubiquitination"/>
    <property type="evidence" value="ECO:0007669"/>
    <property type="project" value="InterPro"/>
</dbReference>
<keyword evidence="4" id="KW-1185">Reference proteome</keyword>
<dbReference type="PANTHER" id="PTHR24006:SF915">
    <property type="entry name" value="UBIQUITIN CARBOXYL-TERMINAL HYDROLASE-RELATED"/>
    <property type="match status" value="1"/>
</dbReference>
<dbReference type="PROSITE" id="PS50235">
    <property type="entry name" value="USP_3"/>
    <property type="match status" value="1"/>
</dbReference>
<dbReference type="InterPro" id="IPR038765">
    <property type="entry name" value="Papain-like_cys_pep_sf"/>
</dbReference>
<protein>
    <recommendedName>
        <fullName evidence="2">USP domain-containing protein</fullName>
    </recommendedName>
</protein>
<feature type="region of interest" description="Disordered" evidence="1">
    <location>
        <begin position="156"/>
        <end position="196"/>
    </location>
</feature>